<evidence type="ECO:0000313" key="2">
    <source>
        <dbReference type="Proteomes" id="UP000188268"/>
    </source>
</evidence>
<gene>
    <name evidence="1" type="ORF">CCACVL1_03303</name>
</gene>
<comment type="caution">
    <text evidence="1">The sequence shown here is derived from an EMBL/GenBank/DDBJ whole genome shotgun (WGS) entry which is preliminary data.</text>
</comment>
<organism evidence="1 2">
    <name type="scientific">Corchorus capsularis</name>
    <name type="common">Jute</name>
    <dbReference type="NCBI Taxonomy" id="210143"/>
    <lineage>
        <taxon>Eukaryota</taxon>
        <taxon>Viridiplantae</taxon>
        <taxon>Streptophyta</taxon>
        <taxon>Embryophyta</taxon>
        <taxon>Tracheophyta</taxon>
        <taxon>Spermatophyta</taxon>
        <taxon>Magnoliopsida</taxon>
        <taxon>eudicotyledons</taxon>
        <taxon>Gunneridae</taxon>
        <taxon>Pentapetalae</taxon>
        <taxon>rosids</taxon>
        <taxon>malvids</taxon>
        <taxon>Malvales</taxon>
        <taxon>Malvaceae</taxon>
        <taxon>Grewioideae</taxon>
        <taxon>Apeibeae</taxon>
        <taxon>Corchorus</taxon>
    </lineage>
</organism>
<dbReference type="AlphaFoldDB" id="A0A1R3K0Y3"/>
<dbReference type="Gramene" id="OMP00749">
    <property type="protein sequence ID" value="OMP00749"/>
    <property type="gene ID" value="CCACVL1_03303"/>
</dbReference>
<sequence length="29" mass="3183">AFRGPLVLFGSSSISQTTKAFFQLFTAFI</sequence>
<accession>A0A1R3K0Y3</accession>
<dbReference type="EMBL" id="AWWV01006602">
    <property type="protein sequence ID" value="OMP00749.1"/>
    <property type="molecule type" value="Genomic_DNA"/>
</dbReference>
<feature type="non-terminal residue" evidence="1">
    <location>
        <position position="1"/>
    </location>
</feature>
<name>A0A1R3K0Y3_COCAP</name>
<proteinExistence type="predicted"/>
<evidence type="ECO:0000313" key="1">
    <source>
        <dbReference type="EMBL" id="OMP00749.1"/>
    </source>
</evidence>
<dbReference type="Proteomes" id="UP000188268">
    <property type="component" value="Unassembled WGS sequence"/>
</dbReference>
<protein>
    <submittedName>
        <fullName evidence="1">Uncharacterized protein</fullName>
    </submittedName>
</protein>
<keyword evidence="2" id="KW-1185">Reference proteome</keyword>
<reference evidence="1 2" key="1">
    <citation type="submission" date="2013-09" db="EMBL/GenBank/DDBJ databases">
        <title>Corchorus capsularis genome sequencing.</title>
        <authorList>
            <person name="Alam M."/>
            <person name="Haque M.S."/>
            <person name="Islam M.S."/>
            <person name="Emdad E.M."/>
            <person name="Islam M.M."/>
            <person name="Ahmed B."/>
            <person name="Halim A."/>
            <person name="Hossen Q.M.M."/>
            <person name="Hossain M.Z."/>
            <person name="Ahmed R."/>
            <person name="Khan M.M."/>
            <person name="Islam R."/>
            <person name="Rashid M.M."/>
            <person name="Khan S.A."/>
            <person name="Rahman M.S."/>
            <person name="Alam M."/>
        </authorList>
    </citation>
    <scope>NUCLEOTIDE SEQUENCE [LARGE SCALE GENOMIC DNA]</scope>
    <source>
        <strain evidence="2">cv. CVL-1</strain>
        <tissue evidence="1">Whole seedling</tissue>
    </source>
</reference>